<dbReference type="Proteomes" id="UP000738431">
    <property type="component" value="Chromosome"/>
</dbReference>
<protein>
    <recommendedName>
        <fullName evidence="3">HEAT repeat domain-containing protein</fullName>
    </recommendedName>
</protein>
<proteinExistence type="predicted"/>
<sequence length="209" mass="24302">MAQTRSREWLQHYFQNPQPERFVPAMYELSRTDYFGLPGHAMIGIGFVASLFRDNPDLIDEWLLYCRDLPVREARIVVAALWYSEYPKANEWLRLYASAVKNDDLRADLFRIADHPPSWSNQLADSRPALYLQWGRFLATGDEAVLHKIFETMPQVDDLSLRDRWWLACKMAEQDAAISWCLDHWDQQPLEVQANMELVLQAAGDAVAE</sequence>
<evidence type="ECO:0008006" key="3">
    <source>
        <dbReference type="Google" id="ProtNLM"/>
    </source>
</evidence>
<reference evidence="1 2" key="1">
    <citation type="submission" date="2023-12" db="EMBL/GenBank/DDBJ databases">
        <title>Description of an unclassified Opitutus bacterium of Verrucomicrobiota.</title>
        <authorList>
            <person name="Zhang D.-F."/>
        </authorList>
    </citation>
    <scope>NUCLEOTIDE SEQUENCE [LARGE SCALE GENOMIC DNA]</scope>
    <source>
        <strain evidence="1 2">WL0086</strain>
    </source>
</reference>
<evidence type="ECO:0000313" key="1">
    <source>
        <dbReference type="EMBL" id="WRQ85921.1"/>
    </source>
</evidence>
<name>A0ABZ1C3A2_9BACT</name>
<dbReference type="EMBL" id="CP139781">
    <property type="protein sequence ID" value="WRQ85921.1"/>
    <property type="molecule type" value="Genomic_DNA"/>
</dbReference>
<dbReference type="RefSeq" id="WP_324725987.1">
    <property type="nucleotide sequence ID" value="NZ_CP139781.1"/>
</dbReference>
<evidence type="ECO:0000313" key="2">
    <source>
        <dbReference type="Proteomes" id="UP000738431"/>
    </source>
</evidence>
<keyword evidence="2" id="KW-1185">Reference proteome</keyword>
<organism evidence="1 2">
    <name type="scientific">Actomonas aquatica</name>
    <dbReference type="NCBI Taxonomy" id="2866162"/>
    <lineage>
        <taxon>Bacteria</taxon>
        <taxon>Pseudomonadati</taxon>
        <taxon>Verrucomicrobiota</taxon>
        <taxon>Opitutia</taxon>
        <taxon>Opitutales</taxon>
        <taxon>Opitutaceae</taxon>
        <taxon>Actomonas</taxon>
    </lineage>
</organism>
<gene>
    <name evidence="1" type="ORF">K1X11_013995</name>
</gene>
<accession>A0ABZ1C3A2</accession>